<feature type="region of interest" description="Disordered" evidence="1">
    <location>
        <begin position="74"/>
        <end position="97"/>
    </location>
</feature>
<keyword evidence="4" id="KW-1185">Reference proteome</keyword>
<dbReference type="AlphaFoldDB" id="A0ABD1F6U5"/>
<protein>
    <submittedName>
        <fullName evidence="3">Uncharacterized protein</fullName>
    </submittedName>
</protein>
<organism evidence="3 4">
    <name type="scientific">Hypothenemus hampei</name>
    <name type="common">Coffee berry borer</name>
    <dbReference type="NCBI Taxonomy" id="57062"/>
    <lineage>
        <taxon>Eukaryota</taxon>
        <taxon>Metazoa</taxon>
        <taxon>Ecdysozoa</taxon>
        <taxon>Arthropoda</taxon>
        <taxon>Hexapoda</taxon>
        <taxon>Insecta</taxon>
        <taxon>Pterygota</taxon>
        <taxon>Neoptera</taxon>
        <taxon>Endopterygota</taxon>
        <taxon>Coleoptera</taxon>
        <taxon>Polyphaga</taxon>
        <taxon>Cucujiformia</taxon>
        <taxon>Curculionidae</taxon>
        <taxon>Scolytinae</taxon>
        <taxon>Hypothenemus</taxon>
    </lineage>
</organism>
<accession>A0ABD1F6U5</accession>
<name>A0ABD1F6U5_HYPHA</name>
<evidence type="ECO:0000313" key="4">
    <source>
        <dbReference type="Proteomes" id="UP001566132"/>
    </source>
</evidence>
<dbReference type="Proteomes" id="UP001566132">
    <property type="component" value="Unassembled WGS sequence"/>
</dbReference>
<proteinExistence type="predicted"/>
<keyword evidence="2" id="KW-0732">Signal</keyword>
<evidence type="ECO:0000256" key="2">
    <source>
        <dbReference type="SAM" id="SignalP"/>
    </source>
</evidence>
<evidence type="ECO:0000256" key="1">
    <source>
        <dbReference type="SAM" id="MobiDB-lite"/>
    </source>
</evidence>
<sequence>MVPLKALNLFLYYLLFVIWINKVHSIPTDYYPPSTTTEAPNTWDKIKKGVEHGWRVVYDESHCAFHKVKELVNPHDHPQGSDPCTNKPYQQKSSTTTPKSLIVLEAVETVTDKQF</sequence>
<evidence type="ECO:0000313" key="3">
    <source>
        <dbReference type="EMBL" id="KAL1509893.1"/>
    </source>
</evidence>
<feature type="compositionally biased region" description="Polar residues" evidence="1">
    <location>
        <begin position="82"/>
        <end position="97"/>
    </location>
</feature>
<feature type="chain" id="PRO_5044889375" evidence="2">
    <location>
        <begin position="26"/>
        <end position="115"/>
    </location>
</feature>
<comment type="caution">
    <text evidence="3">The sequence shown here is derived from an EMBL/GenBank/DDBJ whole genome shotgun (WGS) entry which is preliminary data.</text>
</comment>
<dbReference type="EMBL" id="JBDJPC010000003">
    <property type="protein sequence ID" value="KAL1509893.1"/>
    <property type="molecule type" value="Genomic_DNA"/>
</dbReference>
<reference evidence="3 4" key="1">
    <citation type="submission" date="2024-05" db="EMBL/GenBank/DDBJ databases">
        <title>Genetic variation in Jamaican populations of the coffee berry borer (Hypothenemus hampei).</title>
        <authorList>
            <person name="Errbii M."/>
            <person name="Myrie A."/>
        </authorList>
    </citation>
    <scope>NUCLEOTIDE SEQUENCE [LARGE SCALE GENOMIC DNA]</scope>
    <source>
        <strain evidence="3">JA-Hopewell-2020-01-JO</strain>
        <tissue evidence="3">Whole body</tissue>
    </source>
</reference>
<gene>
    <name evidence="3" type="ORF">ABEB36_004562</name>
</gene>
<feature type="signal peptide" evidence="2">
    <location>
        <begin position="1"/>
        <end position="25"/>
    </location>
</feature>